<reference evidence="3 4" key="1">
    <citation type="submission" date="2019-08" db="EMBL/GenBank/DDBJ databases">
        <authorList>
            <person name="Herpell B J."/>
        </authorList>
    </citation>
    <scope>NUCLEOTIDE SEQUENCE [LARGE SCALE GENOMIC DNA]</scope>
    <source>
        <strain evidence="4">Msb3</strain>
    </source>
</reference>
<keyword evidence="4" id="KW-1185">Reference proteome</keyword>
<feature type="transmembrane region" description="Helical" evidence="2">
    <location>
        <begin position="21"/>
        <end position="44"/>
    </location>
</feature>
<protein>
    <submittedName>
        <fullName evidence="3">Uncharacterized protein</fullName>
    </submittedName>
</protein>
<proteinExistence type="predicted"/>
<evidence type="ECO:0000313" key="4">
    <source>
        <dbReference type="Proteomes" id="UP000325811"/>
    </source>
</evidence>
<feature type="coiled-coil region" evidence="1">
    <location>
        <begin position="56"/>
        <end position="120"/>
    </location>
</feature>
<gene>
    <name evidence="3" type="ORF">PDMSB3_0983</name>
</gene>
<dbReference type="Proteomes" id="UP000325811">
    <property type="component" value="Chromosome I"/>
</dbReference>
<keyword evidence="2" id="KW-1133">Transmembrane helix</keyword>
<evidence type="ECO:0000256" key="1">
    <source>
        <dbReference type="SAM" id="Coils"/>
    </source>
</evidence>
<sequence length="249" mass="27266">MKKKMPTLLYIPVSPDLADRAFNSANILLIIGAFLVFASTYVSIRAGSIRDFYSDQRRVENERQTAFAKAEAAEANEGAEVAKADAAQANASAETTRQSNLKLQIALEKERAERLQLEEKVAPRSLSDTERGAMQNQANKVCQRVRRVVVTAANSNNEAQRYGNEFIEIFRQAGCTADLALPIPGLEPGVLGVHIVVRDANHVPEQATLLASVLDAAHIAYETHTAKPDFFPEEQWVLVIGGKPLPSVK</sequence>
<dbReference type="AlphaFoldDB" id="A0A5Q4ZB74"/>
<name>A0A5Q4ZB74_9BURK</name>
<accession>A0A5Q4ZB74</accession>
<keyword evidence="1" id="KW-0175">Coiled coil</keyword>
<evidence type="ECO:0000313" key="3">
    <source>
        <dbReference type="EMBL" id="VVD27445.1"/>
    </source>
</evidence>
<evidence type="ECO:0000256" key="2">
    <source>
        <dbReference type="SAM" id="Phobius"/>
    </source>
</evidence>
<dbReference type="KEGG" id="pdio:PDMSB3_0983"/>
<keyword evidence="2" id="KW-0472">Membrane</keyword>
<organism evidence="3 4">
    <name type="scientific">Paraburkholderia dioscoreae</name>
    <dbReference type="NCBI Taxonomy" id="2604047"/>
    <lineage>
        <taxon>Bacteria</taxon>
        <taxon>Pseudomonadati</taxon>
        <taxon>Pseudomonadota</taxon>
        <taxon>Betaproteobacteria</taxon>
        <taxon>Burkholderiales</taxon>
        <taxon>Burkholderiaceae</taxon>
        <taxon>Paraburkholderia</taxon>
    </lineage>
</organism>
<dbReference type="RefSeq" id="WP_165185072.1">
    <property type="nucleotide sequence ID" value="NZ_LR699553.1"/>
</dbReference>
<dbReference type="EMBL" id="LR699553">
    <property type="protein sequence ID" value="VVD27445.1"/>
    <property type="molecule type" value="Genomic_DNA"/>
</dbReference>
<keyword evidence="2" id="KW-0812">Transmembrane</keyword>